<feature type="compositionally biased region" description="Basic and acidic residues" evidence="1">
    <location>
        <begin position="55"/>
        <end position="65"/>
    </location>
</feature>
<feature type="compositionally biased region" description="Polar residues" evidence="1">
    <location>
        <begin position="85"/>
        <end position="102"/>
    </location>
</feature>
<evidence type="ECO:0000256" key="1">
    <source>
        <dbReference type="SAM" id="MobiDB-lite"/>
    </source>
</evidence>
<reference evidence="2 3" key="1">
    <citation type="journal article" date="2017" name="Genome Biol. Evol.">
        <title>Phytophthora megakarya and P. palmivora, closely related causal agents of cacao black pod rot, underwent increases in genome sizes and gene numbers by different mechanisms.</title>
        <authorList>
            <person name="Ali S.S."/>
            <person name="Shao J."/>
            <person name="Lary D.J."/>
            <person name="Kronmiller B."/>
            <person name="Shen D."/>
            <person name="Strem M.D."/>
            <person name="Amoako-Attah I."/>
            <person name="Akrofi A.Y."/>
            <person name="Begoude B.A."/>
            <person name="Ten Hoopen G.M."/>
            <person name="Coulibaly K."/>
            <person name="Kebe B.I."/>
            <person name="Melnick R.L."/>
            <person name="Guiltinan M.J."/>
            <person name="Tyler B.M."/>
            <person name="Meinhardt L.W."/>
            <person name="Bailey B.A."/>
        </authorList>
    </citation>
    <scope>NUCLEOTIDE SEQUENCE [LARGE SCALE GENOMIC DNA]</scope>
    <source>
        <strain evidence="3">sbr112.9</strain>
    </source>
</reference>
<sequence>MSPAADTSPAPSRVLEETDWKLQRKLKHHQRDVGRRNAEGRVEPRFKHHAHHQHRADVMRLERDAWLPTPTKSARRNIPELRQSPARNQAPQLSRSGPSATSWPPAMAT</sequence>
<keyword evidence="3" id="KW-1185">Reference proteome</keyword>
<feature type="non-terminal residue" evidence="2">
    <location>
        <position position="109"/>
    </location>
</feature>
<feature type="region of interest" description="Disordered" evidence="1">
    <location>
        <begin position="25"/>
        <end position="109"/>
    </location>
</feature>
<proteinExistence type="predicted"/>
<dbReference type="AlphaFoldDB" id="A0A2P4XIL7"/>
<organism evidence="2 3">
    <name type="scientific">Phytophthora palmivora</name>
    <dbReference type="NCBI Taxonomy" id="4796"/>
    <lineage>
        <taxon>Eukaryota</taxon>
        <taxon>Sar</taxon>
        <taxon>Stramenopiles</taxon>
        <taxon>Oomycota</taxon>
        <taxon>Peronosporomycetes</taxon>
        <taxon>Peronosporales</taxon>
        <taxon>Peronosporaceae</taxon>
        <taxon>Phytophthora</taxon>
    </lineage>
</organism>
<name>A0A2P4XIL7_9STRA</name>
<comment type="caution">
    <text evidence="2">The sequence shown here is derived from an EMBL/GenBank/DDBJ whole genome shotgun (WGS) entry which is preliminary data.</text>
</comment>
<evidence type="ECO:0000313" key="3">
    <source>
        <dbReference type="Proteomes" id="UP000237271"/>
    </source>
</evidence>
<dbReference type="OrthoDB" id="10431331at2759"/>
<accession>A0A2P4XIL7</accession>
<gene>
    <name evidence="2" type="ORF">PHPALM_18909</name>
</gene>
<protein>
    <submittedName>
        <fullName evidence="2">Uncharacterized protein</fullName>
    </submittedName>
</protein>
<evidence type="ECO:0000313" key="2">
    <source>
        <dbReference type="EMBL" id="POM65380.1"/>
    </source>
</evidence>
<feature type="compositionally biased region" description="Basic and acidic residues" evidence="1">
    <location>
        <begin position="31"/>
        <end position="45"/>
    </location>
</feature>
<dbReference type="EMBL" id="NCKW01010250">
    <property type="protein sequence ID" value="POM65380.1"/>
    <property type="molecule type" value="Genomic_DNA"/>
</dbReference>
<dbReference type="Proteomes" id="UP000237271">
    <property type="component" value="Unassembled WGS sequence"/>
</dbReference>